<dbReference type="EMBL" id="LQBL01000002">
    <property type="protein sequence ID" value="KUG59412.1"/>
    <property type="molecule type" value="Genomic_DNA"/>
</dbReference>
<dbReference type="Pfam" id="PF00293">
    <property type="entry name" value="NUDIX"/>
    <property type="match status" value="1"/>
</dbReference>
<evidence type="ECO:0000313" key="14">
    <source>
        <dbReference type="EMBL" id="KUG59412.1"/>
    </source>
</evidence>
<dbReference type="InterPro" id="IPR000086">
    <property type="entry name" value="NUDIX_hydrolase_dom"/>
</dbReference>
<evidence type="ECO:0000256" key="12">
    <source>
        <dbReference type="RuleBase" id="RU003476"/>
    </source>
</evidence>
<comment type="similarity">
    <text evidence="2 12">Belongs to the Nudix hydrolase family.</text>
</comment>
<dbReference type="Gene3D" id="3.90.79.10">
    <property type="entry name" value="Nucleoside Triphosphate Pyrophosphohydrolase"/>
    <property type="match status" value="1"/>
</dbReference>
<comment type="cofactor">
    <cofactor evidence="1">
        <name>Mg(2+)</name>
        <dbReference type="ChEBI" id="CHEBI:18420"/>
    </cofactor>
</comment>
<evidence type="ECO:0000256" key="10">
    <source>
        <dbReference type="ARBA" id="ARBA00035861"/>
    </source>
</evidence>
<keyword evidence="3" id="KW-0515">Mutator protein</keyword>
<dbReference type="GO" id="GO:0044716">
    <property type="term" value="F:8-oxo-GDP phosphatase activity"/>
    <property type="evidence" value="ECO:0007669"/>
    <property type="project" value="TreeGrafter"/>
</dbReference>
<dbReference type="InterPro" id="IPR020084">
    <property type="entry name" value="NUDIX_hydrolase_CS"/>
</dbReference>
<evidence type="ECO:0000256" key="9">
    <source>
        <dbReference type="ARBA" id="ARBA00023204"/>
    </source>
</evidence>
<keyword evidence="7 12" id="KW-0378">Hydrolase</keyword>
<dbReference type="PANTHER" id="PTHR47707">
    <property type="entry name" value="8-OXO-DGTP DIPHOSPHATASE"/>
    <property type="match status" value="1"/>
</dbReference>
<dbReference type="InterPro" id="IPR047127">
    <property type="entry name" value="MutT-like"/>
</dbReference>
<evidence type="ECO:0000256" key="3">
    <source>
        <dbReference type="ARBA" id="ARBA00022457"/>
    </source>
</evidence>
<comment type="caution">
    <text evidence="14">The sequence shown here is derived from an EMBL/GenBank/DDBJ whole genome shotgun (WGS) entry which is preliminary data.</text>
</comment>
<dbReference type="PROSITE" id="PS51462">
    <property type="entry name" value="NUDIX"/>
    <property type="match status" value="1"/>
</dbReference>
<dbReference type="PANTHER" id="PTHR47707:SF1">
    <property type="entry name" value="NUDIX HYDROLASE FAMILY PROTEIN"/>
    <property type="match status" value="1"/>
</dbReference>
<dbReference type="GO" id="GO:0006260">
    <property type="term" value="P:DNA replication"/>
    <property type="evidence" value="ECO:0007669"/>
    <property type="project" value="UniProtKB-KW"/>
</dbReference>
<evidence type="ECO:0000256" key="1">
    <source>
        <dbReference type="ARBA" id="ARBA00001946"/>
    </source>
</evidence>
<evidence type="ECO:0000256" key="8">
    <source>
        <dbReference type="ARBA" id="ARBA00022842"/>
    </source>
</evidence>
<dbReference type="GO" id="GO:0046872">
    <property type="term" value="F:metal ion binding"/>
    <property type="evidence" value="ECO:0007669"/>
    <property type="project" value="UniProtKB-KW"/>
</dbReference>
<accession>A0A0W8IHD8</accession>
<dbReference type="OrthoDB" id="9804442at2"/>
<dbReference type="GO" id="GO:0044715">
    <property type="term" value="F:8-oxo-dGDP phosphatase activity"/>
    <property type="evidence" value="ECO:0007669"/>
    <property type="project" value="TreeGrafter"/>
</dbReference>
<dbReference type="AlphaFoldDB" id="A0A0W8IHD8"/>
<dbReference type="RefSeq" id="WP_058889887.1">
    <property type="nucleotide sequence ID" value="NZ_LQBL01000002.1"/>
</dbReference>
<dbReference type="Proteomes" id="UP000054837">
    <property type="component" value="Unassembled WGS sequence"/>
</dbReference>
<evidence type="ECO:0000256" key="5">
    <source>
        <dbReference type="ARBA" id="ARBA00022723"/>
    </source>
</evidence>
<keyword evidence="15" id="KW-1185">Reference proteome</keyword>
<keyword evidence="8" id="KW-0460">Magnesium</keyword>
<evidence type="ECO:0000256" key="7">
    <source>
        <dbReference type="ARBA" id="ARBA00022801"/>
    </source>
</evidence>
<evidence type="ECO:0000259" key="13">
    <source>
        <dbReference type="PROSITE" id="PS51462"/>
    </source>
</evidence>
<evidence type="ECO:0000256" key="2">
    <source>
        <dbReference type="ARBA" id="ARBA00005582"/>
    </source>
</evidence>
<dbReference type="PRINTS" id="PR00502">
    <property type="entry name" value="NUDIXFAMILY"/>
</dbReference>
<keyword evidence="6" id="KW-0227">DNA damage</keyword>
<dbReference type="InterPro" id="IPR015797">
    <property type="entry name" value="NUDIX_hydrolase-like_dom_sf"/>
</dbReference>
<protein>
    <recommendedName>
        <fullName evidence="11">8-oxo-dGTP diphosphatase</fullName>
        <ecNumber evidence="11">3.6.1.55</ecNumber>
    </recommendedName>
</protein>
<dbReference type="GO" id="GO:0006281">
    <property type="term" value="P:DNA repair"/>
    <property type="evidence" value="ECO:0007669"/>
    <property type="project" value="UniProtKB-KW"/>
</dbReference>
<evidence type="ECO:0000256" key="4">
    <source>
        <dbReference type="ARBA" id="ARBA00022705"/>
    </source>
</evidence>
<comment type="catalytic activity">
    <reaction evidence="10">
        <text>8-oxo-dGTP + H2O = 8-oxo-dGMP + diphosphate + H(+)</text>
        <dbReference type="Rhea" id="RHEA:31575"/>
        <dbReference type="ChEBI" id="CHEBI:15377"/>
        <dbReference type="ChEBI" id="CHEBI:15378"/>
        <dbReference type="ChEBI" id="CHEBI:33019"/>
        <dbReference type="ChEBI" id="CHEBI:63224"/>
        <dbReference type="ChEBI" id="CHEBI:77896"/>
        <dbReference type="EC" id="3.6.1.55"/>
    </reaction>
</comment>
<evidence type="ECO:0000256" key="6">
    <source>
        <dbReference type="ARBA" id="ARBA00022763"/>
    </source>
</evidence>
<feature type="domain" description="Nudix hydrolase" evidence="13">
    <location>
        <begin position="1"/>
        <end position="129"/>
    </location>
</feature>
<keyword evidence="4" id="KW-0235">DNA replication</keyword>
<dbReference type="InterPro" id="IPR020476">
    <property type="entry name" value="Nudix_hydrolase"/>
</dbReference>
<reference evidence="14 15" key="1">
    <citation type="submission" date="2015-12" db="EMBL/GenBank/DDBJ databases">
        <title>Serinicoccus chungangenesis strain CD08_5 genome sequencing and assembly.</title>
        <authorList>
            <person name="Chander A.M."/>
            <person name="Kaur G."/>
            <person name="Nair G.R."/>
            <person name="Dhawan D.K."/>
            <person name="Kochhar R.K."/>
            <person name="Mayilraj S."/>
            <person name="Bhadada S.K."/>
        </authorList>
    </citation>
    <scope>NUCLEOTIDE SEQUENCE [LARGE SCALE GENOMIC DNA]</scope>
    <source>
        <strain evidence="14 15">CD08_5</strain>
    </source>
</reference>
<sequence>MQLVAAVALCDSLARPTRVLAGCRSAPAALAGGWEFPGGKVERGEEPSAAAVREAREELGVRVLLGGRVGDDWPLAHPWSMRLWWAVPEPGQPPPRPLQDHGELRWLGPEELLGLPWLEHDVPVVRHLVPLLHHGPTPLV</sequence>
<dbReference type="PROSITE" id="PS00893">
    <property type="entry name" value="NUDIX_BOX"/>
    <property type="match status" value="1"/>
</dbReference>
<proteinExistence type="inferred from homology"/>
<keyword evidence="5" id="KW-0479">Metal-binding</keyword>
<gene>
    <name evidence="14" type="ORF">AVL62_07000</name>
</gene>
<organism evidence="14 15">
    <name type="scientific">Serinicoccus chungangensis</name>
    <dbReference type="NCBI Taxonomy" id="767452"/>
    <lineage>
        <taxon>Bacteria</taxon>
        <taxon>Bacillati</taxon>
        <taxon>Actinomycetota</taxon>
        <taxon>Actinomycetes</taxon>
        <taxon>Micrococcales</taxon>
        <taxon>Ornithinimicrobiaceae</taxon>
        <taxon>Serinicoccus</taxon>
    </lineage>
</organism>
<dbReference type="EC" id="3.6.1.55" evidence="11"/>
<name>A0A0W8IHD8_9MICO</name>
<keyword evidence="9" id="KW-0234">DNA repair</keyword>
<dbReference type="GO" id="GO:0035539">
    <property type="term" value="F:8-oxo-7,8-dihydrodeoxyguanosine triphosphate pyrophosphatase activity"/>
    <property type="evidence" value="ECO:0007669"/>
    <property type="project" value="UniProtKB-EC"/>
</dbReference>
<dbReference type="SUPFAM" id="SSF55811">
    <property type="entry name" value="Nudix"/>
    <property type="match status" value="1"/>
</dbReference>
<dbReference type="STRING" id="767452.AVL62_07000"/>
<evidence type="ECO:0000313" key="15">
    <source>
        <dbReference type="Proteomes" id="UP000054837"/>
    </source>
</evidence>
<evidence type="ECO:0000256" key="11">
    <source>
        <dbReference type="ARBA" id="ARBA00038905"/>
    </source>
</evidence>
<dbReference type="GO" id="GO:0008413">
    <property type="term" value="F:8-oxo-7,8-dihydroguanosine triphosphate pyrophosphatase activity"/>
    <property type="evidence" value="ECO:0007669"/>
    <property type="project" value="TreeGrafter"/>
</dbReference>